<proteinExistence type="inferred from homology"/>
<evidence type="ECO:0000256" key="5">
    <source>
        <dbReference type="ARBA" id="ARBA00022679"/>
    </source>
</evidence>
<feature type="domain" description="Porphobilinogen deaminase C-terminal" evidence="10">
    <location>
        <begin position="374"/>
        <end position="422"/>
    </location>
</feature>
<dbReference type="CDD" id="cd13645">
    <property type="entry name" value="PBP2_HuPBGD_like"/>
    <property type="match status" value="1"/>
</dbReference>
<organism evidence="11">
    <name type="scientific">Timema bartmani</name>
    <dbReference type="NCBI Taxonomy" id="61472"/>
    <lineage>
        <taxon>Eukaryota</taxon>
        <taxon>Metazoa</taxon>
        <taxon>Ecdysozoa</taxon>
        <taxon>Arthropoda</taxon>
        <taxon>Hexapoda</taxon>
        <taxon>Insecta</taxon>
        <taxon>Pterygota</taxon>
        <taxon>Neoptera</taxon>
        <taxon>Polyneoptera</taxon>
        <taxon>Phasmatodea</taxon>
        <taxon>Timematodea</taxon>
        <taxon>Timematoidea</taxon>
        <taxon>Timematidae</taxon>
        <taxon>Timema</taxon>
    </lineage>
</organism>
<dbReference type="InterPro" id="IPR022417">
    <property type="entry name" value="Porphobilin_deaminase_N"/>
</dbReference>
<dbReference type="PROSITE" id="PS00533">
    <property type="entry name" value="PORPHOBILINOGEN_DEAM"/>
    <property type="match status" value="1"/>
</dbReference>
<evidence type="ECO:0000256" key="7">
    <source>
        <dbReference type="ARBA" id="ARBA00033064"/>
    </source>
</evidence>
<accession>A0A7R9ERP1</accession>
<reference evidence="11" key="1">
    <citation type="submission" date="2020-11" db="EMBL/GenBank/DDBJ databases">
        <authorList>
            <person name="Tran Van P."/>
        </authorList>
    </citation>
    <scope>NUCLEOTIDE SEQUENCE</scope>
</reference>
<dbReference type="GO" id="GO:0006782">
    <property type="term" value="P:protoporphyrinogen IX biosynthetic process"/>
    <property type="evidence" value="ECO:0007669"/>
    <property type="project" value="UniProtKB-UniPathway"/>
</dbReference>
<dbReference type="UniPathway" id="UPA00251">
    <property type="reaction ID" value="UER00319"/>
</dbReference>
<evidence type="ECO:0000259" key="10">
    <source>
        <dbReference type="Pfam" id="PF03900"/>
    </source>
</evidence>
<dbReference type="PRINTS" id="PR00151">
    <property type="entry name" value="PORPHBDMNASE"/>
</dbReference>
<evidence type="ECO:0000313" key="11">
    <source>
        <dbReference type="EMBL" id="CAD7439970.1"/>
    </source>
</evidence>
<sequence length="600" mass="67070">MDENIDIIKVGSRKSQLALIQTNHIVSILKGLYPNKTFELVTMTTIGDQILDKPLPKIGEKSLFTKELEIALEQQDVDLVVHSLKDLPTTLPDGMCIGAVCKREDARDAVVLHAKHKGKTLATLPKGSVIGTSSLRRASQLHLKYPELKVKDVRGNLNTRLAKLDKGDSYDGLVLAAAGLERMGWEARVSQVYKHELEEMIGWEAPVSQVYKHELEMIGWEARVSQVYKHELEEMIGWEARVSQVYKHELEEMIGWEARVSQVYKHELEEMIGWEAPVSQVYKHELEEMIDWEAPVSQVYKHELEEMIDWEAPVSQVYKHELEMIGWEARVSQSLEAEDMMYAVGQGALAVECREDDFPILQMLEPLQHVSTTLRVAAERSFLRTLGGGCSAPVAVISKFNGSTLSLAGGVWSLDGTKSLSHYSDVTVNYSEEDDTGEPARKCPYRTPKLFCSIYPGNMSYLDFHAAEKLGEDIAQGLIRQGALDVMNEAKQHVQGSITPQQKILLAGECLWDMKHPSAIQSVPISTSLDNDSATFIETTKKAIPSHEIKASKSIPETNLNDLNHTKPSLDPKNSFTEDHNSDLSISHSKNHHDSAAIAT</sequence>
<dbReference type="SUPFAM" id="SSF53850">
    <property type="entry name" value="Periplasmic binding protein-like II"/>
    <property type="match status" value="2"/>
</dbReference>
<evidence type="ECO:0000259" key="9">
    <source>
        <dbReference type="Pfam" id="PF01379"/>
    </source>
</evidence>
<dbReference type="AlphaFoldDB" id="A0A7R9ERP1"/>
<dbReference type="GO" id="GO:0005737">
    <property type="term" value="C:cytoplasm"/>
    <property type="evidence" value="ECO:0007669"/>
    <property type="project" value="TreeGrafter"/>
</dbReference>
<gene>
    <name evidence="11" type="ORF">TBIB3V08_LOCUS2509</name>
</gene>
<dbReference type="InterPro" id="IPR022419">
    <property type="entry name" value="Porphobilin_deaminase_cofac_BS"/>
</dbReference>
<dbReference type="GO" id="GO:0004418">
    <property type="term" value="F:hydroxymethylbilane synthase activity"/>
    <property type="evidence" value="ECO:0007669"/>
    <property type="project" value="UniProtKB-EC"/>
</dbReference>
<evidence type="ECO:0000256" key="2">
    <source>
        <dbReference type="ARBA" id="ARBA00004735"/>
    </source>
</evidence>
<feature type="region of interest" description="Disordered" evidence="8">
    <location>
        <begin position="550"/>
        <end position="600"/>
    </location>
</feature>
<dbReference type="InterPro" id="IPR000860">
    <property type="entry name" value="HemC"/>
</dbReference>
<dbReference type="Gene3D" id="3.30.160.40">
    <property type="entry name" value="Porphobilinogen deaminase, C-terminal domain"/>
    <property type="match status" value="1"/>
</dbReference>
<dbReference type="InterPro" id="IPR036803">
    <property type="entry name" value="Porphobilinogen_deaminase_C_sf"/>
</dbReference>
<dbReference type="Pfam" id="PF01379">
    <property type="entry name" value="Porphobil_deam"/>
    <property type="match status" value="2"/>
</dbReference>
<dbReference type="PANTHER" id="PTHR11557:SF0">
    <property type="entry name" value="PORPHOBILINOGEN DEAMINASE"/>
    <property type="match status" value="1"/>
</dbReference>
<dbReference type="PANTHER" id="PTHR11557">
    <property type="entry name" value="PORPHOBILINOGEN DEAMINASE"/>
    <property type="match status" value="1"/>
</dbReference>
<feature type="domain" description="Porphobilinogen deaminase N-terminal" evidence="9">
    <location>
        <begin position="8"/>
        <end position="193"/>
    </location>
</feature>
<comment type="pathway">
    <text evidence="2">Porphyrin-containing compound metabolism; protoporphyrin-IX biosynthesis; coproporphyrinogen-III from 5-aminolevulinate: step 2/4.</text>
</comment>
<feature type="domain" description="Porphobilinogen deaminase N-terminal" evidence="9">
    <location>
        <begin position="322"/>
        <end position="358"/>
    </location>
</feature>
<dbReference type="EC" id="2.5.1.61" evidence="4"/>
<comment type="similarity">
    <text evidence="3">Belongs to the HMBS family.</text>
</comment>
<evidence type="ECO:0000256" key="8">
    <source>
        <dbReference type="SAM" id="MobiDB-lite"/>
    </source>
</evidence>
<dbReference type="SUPFAM" id="SSF54782">
    <property type="entry name" value="Porphobilinogen deaminase (hydroxymethylbilane synthase), C-terminal domain"/>
    <property type="match status" value="1"/>
</dbReference>
<keyword evidence="6" id="KW-0627">Porphyrin biosynthesis</keyword>
<feature type="compositionally biased region" description="Basic and acidic residues" evidence="8">
    <location>
        <begin position="564"/>
        <end position="582"/>
    </location>
</feature>
<dbReference type="Pfam" id="PF03900">
    <property type="entry name" value="Porphobil_deamC"/>
    <property type="match status" value="1"/>
</dbReference>
<keyword evidence="5" id="KW-0808">Transferase</keyword>
<evidence type="ECO:0000256" key="6">
    <source>
        <dbReference type="ARBA" id="ARBA00023244"/>
    </source>
</evidence>
<evidence type="ECO:0000256" key="3">
    <source>
        <dbReference type="ARBA" id="ARBA00005638"/>
    </source>
</evidence>
<name>A0A7R9ERP1_9NEOP</name>
<dbReference type="FunFam" id="3.40.190.10:FF:000260">
    <property type="entry name" value="Porphobilinogen deaminase"/>
    <property type="match status" value="1"/>
</dbReference>
<dbReference type="Gene3D" id="3.40.190.10">
    <property type="entry name" value="Periplasmic binding protein-like II"/>
    <property type="match status" value="3"/>
</dbReference>
<dbReference type="FunFam" id="3.40.190.10:FF:000005">
    <property type="entry name" value="Porphobilinogen deaminase"/>
    <property type="match status" value="1"/>
</dbReference>
<dbReference type="NCBIfam" id="TIGR00212">
    <property type="entry name" value="hemC"/>
    <property type="match status" value="1"/>
</dbReference>
<dbReference type="InterPro" id="IPR022418">
    <property type="entry name" value="Porphobilinogen_deaminase_C"/>
</dbReference>
<protein>
    <recommendedName>
        <fullName evidence="4">hydroxymethylbilane synthase</fullName>
        <ecNumber evidence="4">2.5.1.61</ecNumber>
    </recommendedName>
    <alternativeName>
        <fullName evidence="7">Hydroxymethylbilane synthase</fullName>
    </alternativeName>
</protein>
<comment type="cofactor">
    <cofactor evidence="1">
        <name>dipyrromethane</name>
        <dbReference type="ChEBI" id="CHEBI:60342"/>
    </cofactor>
</comment>
<evidence type="ECO:0000256" key="4">
    <source>
        <dbReference type="ARBA" id="ARBA00012655"/>
    </source>
</evidence>
<evidence type="ECO:0000256" key="1">
    <source>
        <dbReference type="ARBA" id="ARBA00001916"/>
    </source>
</evidence>
<dbReference type="EMBL" id="OD564833">
    <property type="protein sequence ID" value="CAD7439970.1"/>
    <property type="molecule type" value="Genomic_DNA"/>
</dbReference>